<dbReference type="InterPro" id="IPR018067">
    <property type="entry name" value="PP2A_PR55_CS"/>
</dbReference>
<dbReference type="PROSITE" id="PS01025">
    <property type="entry name" value="PR55_2"/>
    <property type="match status" value="1"/>
</dbReference>
<evidence type="ECO:0000313" key="3">
    <source>
        <dbReference type="EMBL" id="KAJ7428930.1"/>
    </source>
</evidence>
<proteinExistence type="predicted"/>
<name>A0ABQ9DZW6_9PASS</name>
<organism evidence="3 4">
    <name type="scientific">Willisornis vidua</name>
    <name type="common">Xingu scale-backed antbird</name>
    <dbReference type="NCBI Taxonomy" id="1566151"/>
    <lineage>
        <taxon>Eukaryota</taxon>
        <taxon>Metazoa</taxon>
        <taxon>Chordata</taxon>
        <taxon>Craniata</taxon>
        <taxon>Vertebrata</taxon>
        <taxon>Euteleostomi</taxon>
        <taxon>Archelosauria</taxon>
        <taxon>Archosauria</taxon>
        <taxon>Dinosauria</taxon>
        <taxon>Saurischia</taxon>
        <taxon>Theropoda</taxon>
        <taxon>Coelurosauria</taxon>
        <taxon>Aves</taxon>
        <taxon>Neognathae</taxon>
        <taxon>Neoaves</taxon>
        <taxon>Telluraves</taxon>
        <taxon>Australaves</taxon>
        <taxon>Passeriformes</taxon>
        <taxon>Thamnophilidae</taxon>
        <taxon>Willisornis</taxon>
    </lineage>
</organism>
<sequence length="109" mass="12106">MDSKIFSNLTDSVPLINLLRNEFLAQSECPCPVQVPTLKPMDLMVEASPRRIFANAHTYHINSISVNSDCATYLSADDLRINLWHLEVTNRSFSILCAARGGNHSDGTN</sequence>
<keyword evidence="2" id="KW-0677">Repeat</keyword>
<protein>
    <recommendedName>
        <fullName evidence="5">Serine/threonine-protein phosphatase 2A 55 kDa regulatory subunit B</fullName>
    </recommendedName>
</protein>
<evidence type="ECO:0000313" key="4">
    <source>
        <dbReference type="Proteomes" id="UP001145742"/>
    </source>
</evidence>
<dbReference type="InterPro" id="IPR000009">
    <property type="entry name" value="PP2A_PR55"/>
</dbReference>
<accession>A0ABQ9DZW6</accession>
<reference evidence="3" key="1">
    <citation type="submission" date="2019-10" db="EMBL/GenBank/DDBJ databases">
        <authorList>
            <person name="Soares A.E.R."/>
            <person name="Aleixo A."/>
            <person name="Schneider P."/>
            <person name="Miyaki C.Y."/>
            <person name="Schneider M.P."/>
            <person name="Mello C."/>
            <person name="Vasconcelos A.T.R."/>
        </authorList>
    </citation>
    <scope>NUCLEOTIDE SEQUENCE</scope>
    <source>
        <tissue evidence="3">Muscle</tissue>
    </source>
</reference>
<keyword evidence="1" id="KW-0853">WD repeat</keyword>
<dbReference type="Proteomes" id="UP001145742">
    <property type="component" value="Unassembled WGS sequence"/>
</dbReference>
<evidence type="ECO:0008006" key="5">
    <source>
        <dbReference type="Google" id="ProtNLM"/>
    </source>
</evidence>
<evidence type="ECO:0000256" key="2">
    <source>
        <dbReference type="ARBA" id="ARBA00022737"/>
    </source>
</evidence>
<dbReference type="EMBL" id="WHWB01004259">
    <property type="protein sequence ID" value="KAJ7428930.1"/>
    <property type="molecule type" value="Genomic_DNA"/>
</dbReference>
<keyword evidence="4" id="KW-1185">Reference proteome</keyword>
<gene>
    <name evidence="3" type="ORF">WISP_00434</name>
</gene>
<evidence type="ECO:0000256" key="1">
    <source>
        <dbReference type="ARBA" id="ARBA00022574"/>
    </source>
</evidence>
<dbReference type="PRINTS" id="PR00600">
    <property type="entry name" value="PP2APR55"/>
</dbReference>
<comment type="caution">
    <text evidence="3">The sequence shown here is derived from an EMBL/GenBank/DDBJ whole genome shotgun (WGS) entry which is preliminary data.</text>
</comment>
<dbReference type="PANTHER" id="PTHR11871">
    <property type="entry name" value="PROTEIN PHOSPHATASE PP2A REGULATORY SUBUNIT B"/>
    <property type="match status" value="1"/>
</dbReference>